<keyword evidence="3" id="KW-1185">Reference proteome</keyword>
<dbReference type="AlphaFoldDB" id="A0A6I6F0V1"/>
<evidence type="ECO:0000313" key="3">
    <source>
        <dbReference type="Proteomes" id="UP000422764"/>
    </source>
</evidence>
<dbReference type="InterPro" id="IPR011437">
    <property type="entry name" value="DUF1540"/>
</dbReference>
<dbReference type="Proteomes" id="UP000422764">
    <property type="component" value="Chromosome"/>
</dbReference>
<accession>A0A6I6F0V1</accession>
<protein>
    <submittedName>
        <fullName evidence="2">DUF1540 domain-containing protein</fullName>
    </submittedName>
</protein>
<organism evidence="2 3">
    <name type="scientific">Clostridium bovifaecis</name>
    <dbReference type="NCBI Taxonomy" id="2184719"/>
    <lineage>
        <taxon>Bacteria</taxon>
        <taxon>Bacillati</taxon>
        <taxon>Bacillota</taxon>
        <taxon>Clostridia</taxon>
        <taxon>Eubacteriales</taxon>
        <taxon>Clostridiaceae</taxon>
        <taxon>Clostridium</taxon>
    </lineage>
</organism>
<name>A0A6I6F0V1_9CLOT</name>
<dbReference type="EMBL" id="CP046522">
    <property type="protein sequence ID" value="QGU93988.1"/>
    <property type="molecule type" value="Genomic_DNA"/>
</dbReference>
<gene>
    <name evidence="2" type="ORF">GOM49_01535</name>
</gene>
<proteinExistence type="predicted"/>
<dbReference type="Pfam" id="PF07561">
    <property type="entry name" value="DUF1540"/>
    <property type="match status" value="1"/>
</dbReference>
<evidence type="ECO:0000313" key="2">
    <source>
        <dbReference type="EMBL" id="QGU93988.1"/>
    </source>
</evidence>
<sequence length="58" mass="6367">MQGRVEKSNTPLSGVKCVVNTCHYYEQGDHCSAAKIEIQPRNASNTHETDCATFVPEA</sequence>
<reference evidence="2 3" key="1">
    <citation type="submission" date="2019-12" db="EMBL/GenBank/DDBJ databases">
        <title>Genome sequenceing of Clostridium bovifaecis.</title>
        <authorList>
            <person name="Yao Y."/>
        </authorList>
    </citation>
    <scope>NUCLEOTIDE SEQUENCE [LARGE SCALE GENOMIC DNA]</scope>
    <source>
        <strain evidence="2 3">BXX</strain>
    </source>
</reference>
<evidence type="ECO:0000259" key="1">
    <source>
        <dbReference type="Pfam" id="PF07561"/>
    </source>
</evidence>
<feature type="domain" description="DUF1540" evidence="1">
    <location>
        <begin position="15"/>
        <end position="54"/>
    </location>
</feature>